<dbReference type="AlphaFoldDB" id="A0AAT9HXR0"/>
<keyword evidence="1" id="KW-0812">Transmembrane</keyword>
<protein>
    <submittedName>
        <fullName evidence="2">Uncharacterized protein</fullName>
    </submittedName>
</protein>
<reference evidence="2" key="2">
    <citation type="submission" date="2024-07" db="EMBL/GenBank/DDBJ databases">
        <title>Streptomyces haneummycinica sp. nov., a new antibiotic-producing actinobacterium isolated from marine sediment.</title>
        <authorList>
            <person name="Uemura M."/>
            <person name="Hamada M."/>
            <person name="Hirano S."/>
            <person name="Kobayashi K."/>
            <person name="Ohshiro T."/>
            <person name="Kobayashi T."/>
            <person name="Terahara T."/>
        </authorList>
    </citation>
    <scope>NUCLEOTIDE SEQUENCE</scope>
    <source>
        <strain evidence="2">KM77-8</strain>
    </source>
</reference>
<evidence type="ECO:0000256" key="1">
    <source>
        <dbReference type="SAM" id="Phobius"/>
    </source>
</evidence>
<gene>
    <name evidence="2" type="ORF">SHKM778_88760</name>
</gene>
<accession>A0AAT9HXR0</accession>
<evidence type="ECO:0000313" key="2">
    <source>
        <dbReference type="EMBL" id="BFO22488.1"/>
    </source>
</evidence>
<proteinExistence type="predicted"/>
<reference evidence="2" key="1">
    <citation type="submission" date="2024-06" db="EMBL/GenBank/DDBJ databases">
        <authorList>
            <consortium name="consrtm"/>
            <person name="Uemura M."/>
            <person name="Terahara T."/>
        </authorList>
    </citation>
    <scope>NUCLEOTIDE SEQUENCE</scope>
    <source>
        <strain evidence="2">KM77-8</strain>
    </source>
</reference>
<dbReference type="EMBL" id="AP035768">
    <property type="protein sequence ID" value="BFO22488.1"/>
    <property type="molecule type" value="Genomic_DNA"/>
</dbReference>
<name>A0AAT9HXR0_9ACTN</name>
<feature type="transmembrane region" description="Helical" evidence="1">
    <location>
        <begin position="38"/>
        <end position="58"/>
    </location>
</feature>
<organism evidence="2">
    <name type="scientific">Streptomyces haneummycinicus</name>
    <dbReference type="NCBI Taxonomy" id="3074435"/>
    <lineage>
        <taxon>Bacteria</taxon>
        <taxon>Bacillati</taxon>
        <taxon>Actinomycetota</taxon>
        <taxon>Actinomycetes</taxon>
        <taxon>Kitasatosporales</taxon>
        <taxon>Streptomycetaceae</taxon>
        <taxon>Streptomyces</taxon>
    </lineage>
</organism>
<sequence>MIRKGTLPMQCNDSSGAVIRRKAREYWKTWGRTGATQVLRGAGSAAGATLFFLVIAWLQSR</sequence>
<keyword evidence="1" id="KW-0472">Membrane</keyword>
<keyword evidence="1" id="KW-1133">Transmembrane helix</keyword>